<name>A0A2T1D540_9CYAN</name>
<accession>A0A2T1D540</accession>
<reference evidence="1 2" key="2">
    <citation type="submission" date="2018-03" db="EMBL/GenBank/DDBJ databases">
        <title>The ancient ancestry and fast evolution of plastids.</title>
        <authorList>
            <person name="Moore K.R."/>
            <person name="Magnabosco C."/>
            <person name="Momper L."/>
            <person name="Gold D.A."/>
            <person name="Bosak T."/>
            <person name="Fournier G.P."/>
        </authorList>
    </citation>
    <scope>NUCLEOTIDE SEQUENCE [LARGE SCALE GENOMIC DNA]</scope>
    <source>
        <strain evidence="1 2">ULC007</strain>
    </source>
</reference>
<evidence type="ECO:0000313" key="1">
    <source>
        <dbReference type="EMBL" id="PSB15557.1"/>
    </source>
</evidence>
<dbReference type="AlphaFoldDB" id="A0A2T1D540"/>
<dbReference type="InterPro" id="IPR023346">
    <property type="entry name" value="Lysozyme-like_dom_sf"/>
</dbReference>
<protein>
    <submittedName>
        <fullName evidence="1">Lytic transglycosylase domain-containing protein</fullName>
    </submittedName>
</protein>
<dbReference type="Gene3D" id="1.10.530.10">
    <property type="match status" value="1"/>
</dbReference>
<sequence length="211" mass="23435">MIASQWLGSLSSRFWLQNFASSVFLLSIGLPACATQDPFQIPALLVPSVQQSAPLSQPVQLLRWAIIGQESGAKFQSVNRHSGALGYAQVMPSNLAAWSQEALGYPVSRQTFLSNPDIQLAIIDYKLNQYWQRSLLASGGNEELAIMRVASWWYSGKPNRYTSTRLQFYRGHRYPSIATYSRAVLQRYRNLADGAENAAVRSDAVFPEAGS</sequence>
<dbReference type="STRING" id="1920490.GCA_001895925_02854"/>
<gene>
    <name evidence="1" type="ORF">C7B65_24125</name>
</gene>
<reference evidence="1 2" key="1">
    <citation type="submission" date="2018-02" db="EMBL/GenBank/DDBJ databases">
        <authorList>
            <person name="Cohen D.B."/>
            <person name="Kent A.D."/>
        </authorList>
    </citation>
    <scope>NUCLEOTIDE SEQUENCE [LARGE SCALE GENOMIC DNA]</scope>
    <source>
        <strain evidence="1 2">ULC007</strain>
    </source>
</reference>
<evidence type="ECO:0000313" key="2">
    <source>
        <dbReference type="Proteomes" id="UP000238634"/>
    </source>
</evidence>
<organism evidence="1 2">
    <name type="scientific">Phormidesmis priestleyi ULC007</name>
    <dbReference type="NCBI Taxonomy" id="1920490"/>
    <lineage>
        <taxon>Bacteria</taxon>
        <taxon>Bacillati</taxon>
        <taxon>Cyanobacteriota</taxon>
        <taxon>Cyanophyceae</taxon>
        <taxon>Leptolyngbyales</taxon>
        <taxon>Leptolyngbyaceae</taxon>
        <taxon>Phormidesmis</taxon>
    </lineage>
</organism>
<keyword evidence="2" id="KW-1185">Reference proteome</keyword>
<dbReference type="RefSeq" id="WP_073075006.1">
    <property type="nucleotide sequence ID" value="NZ_MPPI01000055.1"/>
</dbReference>
<dbReference type="EMBL" id="PVWG01000058">
    <property type="protein sequence ID" value="PSB15557.1"/>
    <property type="molecule type" value="Genomic_DNA"/>
</dbReference>
<dbReference type="Proteomes" id="UP000238634">
    <property type="component" value="Unassembled WGS sequence"/>
</dbReference>
<dbReference type="OrthoDB" id="423026at2"/>
<proteinExistence type="predicted"/>
<comment type="caution">
    <text evidence="1">The sequence shown here is derived from an EMBL/GenBank/DDBJ whole genome shotgun (WGS) entry which is preliminary data.</text>
</comment>
<dbReference type="SUPFAM" id="SSF53955">
    <property type="entry name" value="Lysozyme-like"/>
    <property type="match status" value="1"/>
</dbReference>